<evidence type="ECO:0000313" key="9">
    <source>
        <dbReference type="EMBL" id="MFB9993173.1"/>
    </source>
</evidence>
<dbReference type="InterPro" id="IPR000515">
    <property type="entry name" value="MetI-like"/>
</dbReference>
<dbReference type="SUPFAM" id="SSF161098">
    <property type="entry name" value="MetI-like"/>
    <property type="match status" value="1"/>
</dbReference>
<evidence type="ECO:0000256" key="3">
    <source>
        <dbReference type="ARBA" id="ARBA00022475"/>
    </source>
</evidence>
<dbReference type="Pfam" id="PF00528">
    <property type="entry name" value="BPD_transp_1"/>
    <property type="match status" value="1"/>
</dbReference>
<feature type="transmembrane region" description="Helical" evidence="7">
    <location>
        <begin position="87"/>
        <end position="108"/>
    </location>
</feature>
<feature type="domain" description="ABC transmembrane type-1" evidence="8">
    <location>
        <begin position="83"/>
        <end position="291"/>
    </location>
</feature>
<feature type="transmembrane region" description="Helical" evidence="7">
    <location>
        <begin position="20"/>
        <end position="43"/>
    </location>
</feature>
<feature type="transmembrane region" description="Helical" evidence="7">
    <location>
        <begin position="210"/>
        <end position="233"/>
    </location>
</feature>
<dbReference type="PANTHER" id="PTHR30193:SF41">
    <property type="entry name" value="DIACETYLCHITOBIOSE UPTAKE SYSTEM PERMEASE PROTEIN NGCF"/>
    <property type="match status" value="1"/>
</dbReference>
<dbReference type="PROSITE" id="PS50928">
    <property type="entry name" value="ABC_TM1"/>
    <property type="match status" value="1"/>
</dbReference>
<proteinExistence type="inferred from homology"/>
<name>A0ABV6B447_9DEIO</name>
<gene>
    <name evidence="9" type="ORF">ACFFLM_14465</name>
</gene>
<dbReference type="EMBL" id="JBHLYR010000045">
    <property type="protein sequence ID" value="MFB9993173.1"/>
    <property type="molecule type" value="Genomic_DNA"/>
</dbReference>
<evidence type="ECO:0000256" key="7">
    <source>
        <dbReference type="RuleBase" id="RU363032"/>
    </source>
</evidence>
<evidence type="ECO:0000256" key="5">
    <source>
        <dbReference type="ARBA" id="ARBA00022989"/>
    </source>
</evidence>
<comment type="subcellular location">
    <subcellularLocation>
        <location evidence="1 7">Cell membrane</location>
        <topology evidence="1 7">Multi-pass membrane protein</topology>
    </subcellularLocation>
</comment>
<keyword evidence="2 7" id="KW-0813">Transport</keyword>
<evidence type="ECO:0000256" key="2">
    <source>
        <dbReference type="ARBA" id="ARBA00022448"/>
    </source>
</evidence>
<dbReference type="InterPro" id="IPR051393">
    <property type="entry name" value="ABC_transporter_permease"/>
</dbReference>
<dbReference type="RefSeq" id="WP_380011475.1">
    <property type="nucleotide sequence ID" value="NZ_JBHLYR010000045.1"/>
</dbReference>
<feature type="transmembrane region" description="Helical" evidence="7">
    <location>
        <begin position="270"/>
        <end position="295"/>
    </location>
</feature>
<keyword evidence="10" id="KW-1185">Reference proteome</keyword>
<reference evidence="9 10" key="1">
    <citation type="submission" date="2024-09" db="EMBL/GenBank/DDBJ databases">
        <authorList>
            <person name="Sun Q."/>
            <person name="Mori K."/>
        </authorList>
    </citation>
    <scope>NUCLEOTIDE SEQUENCE [LARGE SCALE GENOMIC DNA]</scope>
    <source>
        <strain evidence="9 10">JCM 13503</strain>
    </source>
</reference>
<evidence type="ECO:0000259" key="8">
    <source>
        <dbReference type="PROSITE" id="PS50928"/>
    </source>
</evidence>
<keyword evidence="3" id="KW-1003">Cell membrane</keyword>
<evidence type="ECO:0000313" key="10">
    <source>
        <dbReference type="Proteomes" id="UP001589733"/>
    </source>
</evidence>
<dbReference type="Gene3D" id="1.10.3720.10">
    <property type="entry name" value="MetI-like"/>
    <property type="match status" value="1"/>
</dbReference>
<evidence type="ECO:0000256" key="1">
    <source>
        <dbReference type="ARBA" id="ARBA00004651"/>
    </source>
</evidence>
<organism evidence="9 10">
    <name type="scientific">Deinococcus oregonensis</name>
    <dbReference type="NCBI Taxonomy" id="1805970"/>
    <lineage>
        <taxon>Bacteria</taxon>
        <taxon>Thermotogati</taxon>
        <taxon>Deinococcota</taxon>
        <taxon>Deinococci</taxon>
        <taxon>Deinococcales</taxon>
        <taxon>Deinococcaceae</taxon>
        <taxon>Deinococcus</taxon>
    </lineage>
</organism>
<accession>A0ABV6B447</accession>
<evidence type="ECO:0000256" key="6">
    <source>
        <dbReference type="ARBA" id="ARBA00023136"/>
    </source>
</evidence>
<dbReference type="CDD" id="cd06261">
    <property type="entry name" value="TM_PBP2"/>
    <property type="match status" value="1"/>
</dbReference>
<keyword evidence="6 7" id="KW-0472">Membrane</keyword>
<keyword evidence="5 7" id="KW-1133">Transmembrane helix</keyword>
<dbReference type="Proteomes" id="UP001589733">
    <property type="component" value="Unassembled WGS sequence"/>
</dbReference>
<feature type="transmembrane region" description="Helical" evidence="7">
    <location>
        <begin position="120"/>
        <end position="140"/>
    </location>
</feature>
<sequence length="300" mass="32821">MTAINSSTTTPKPRKKAPLVSVWGPVVFLLLPFLAVYLMFFVWPAVQTIVLSFTNSGLTQTGAFVGLTNFKTLMADASFWDSLRHTAYFSLLTVIPLTAVGMVLALLTKAGGRLRRVAQAIFFIPYVLPVSVATLIWQWVLNPSLGVVNAVTGSETSWFSDPALAMPAVAAVTVWWTVGFNMLLFLAGLQNIPQDVYEAASLDGAQGFQVFRYITWPSLWPTTTLVLTLQLVASFKIFSQVYLLTAGGPFDTTRVVLVYMYNTAFTDTNAGYASAIAVAFFIAILLLTLAQNFLLSRTRS</sequence>
<evidence type="ECO:0000256" key="4">
    <source>
        <dbReference type="ARBA" id="ARBA00022692"/>
    </source>
</evidence>
<dbReference type="PANTHER" id="PTHR30193">
    <property type="entry name" value="ABC TRANSPORTER PERMEASE PROTEIN"/>
    <property type="match status" value="1"/>
</dbReference>
<comment type="caution">
    <text evidence="9">The sequence shown here is derived from an EMBL/GenBank/DDBJ whole genome shotgun (WGS) entry which is preliminary data.</text>
</comment>
<keyword evidence="4 7" id="KW-0812">Transmembrane</keyword>
<dbReference type="InterPro" id="IPR035906">
    <property type="entry name" value="MetI-like_sf"/>
</dbReference>
<comment type="similarity">
    <text evidence="7">Belongs to the binding-protein-dependent transport system permease family.</text>
</comment>
<feature type="transmembrane region" description="Helical" evidence="7">
    <location>
        <begin position="164"/>
        <end position="189"/>
    </location>
</feature>
<protein>
    <submittedName>
        <fullName evidence="9">Carbohydrate ABC transporter permease</fullName>
    </submittedName>
</protein>